<organism evidence="1 2">
    <name type="scientific">Phytophthora pseudosyringae</name>
    <dbReference type="NCBI Taxonomy" id="221518"/>
    <lineage>
        <taxon>Eukaryota</taxon>
        <taxon>Sar</taxon>
        <taxon>Stramenopiles</taxon>
        <taxon>Oomycota</taxon>
        <taxon>Peronosporomycetes</taxon>
        <taxon>Peronosporales</taxon>
        <taxon>Peronosporaceae</taxon>
        <taxon>Phytophthora</taxon>
    </lineage>
</organism>
<proteinExistence type="predicted"/>
<evidence type="ECO:0000313" key="1">
    <source>
        <dbReference type="EMBL" id="KAG7375450.1"/>
    </source>
</evidence>
<dbReference type="AlphaFoldDB" id="A0A8T1V572"/>
<dbReference type="EMBL" id="JAGDFM010001161">
    <property type="protein sequence ID" value="KAG7375450.1"/>
    <property type="molecule type" value="Genomic_DNA"/>
</dbReference>
<accession>A0A8T1V572</accession>
<gene>
    <name evidence="1" type="ORF">PHYPSEUDO_001181</name>
</gene>
<dbReference type="Proteomes" id="UP000694044">
    <property type="component" value="Unassembled WGS sequence"/>
</dbReference>
<evidence type="ECO:0000313" key="2">
    <source>
        <dbReference type="Proteomes" id="UP000694044"/>
    </source>
</evidence>
<name>A0A8T1V572_9STRA</name>
<comment type="caution">
    <text evidence="1">The sequence shown here is derived from an EMBL/GenBank/DDBJ whole genome shotgun (WGS) entry which is preliminary data.</text>
</comment>
<sequence>MTTGTDVSAKEFQMGEGDKGFLSGQYIRVEHTATLADLYVVLLSVNGGKSFTQKSATLRIFPNVATAVTSFVPPNGAGVVATGAGLGPQIFTKQAYTYHATVRDAFDNIRDSGGDLLVALTHDPYRLVGNVTDLGNGDYIVIYRAMIAGAYEIETQVAAPKHGLTGYYYVDTVSPSAT</sequence>
<keyword evidence="2" id="KW-1185">Reference proteome</keyword>
<reference evidence="1" key="1">
    <citation type="submission" date="2021-02" db="EMBL/GenBank/DDBJ databases">
        <authorList>
            <person name="Palmer J.M."/>
        </authorList>
    </citation>
    <scope>NUCLEOTIDE SEQUENCE</scope>
    <source>
        <strain evidence="1">SCRP734</strain>
    </source>
</reference>
<protein>
    <submittedName>
        <fullName evidence="1">Uncharacterized protein</fullName>
    </submittedName>
</protein>
<dbReference type="OrthoDB" id="442731at2759"/>